<evidence type="ECO:0000313" key="3">
    <source>
        <dbReference type="Proteomes" id="UP000479756"/>
    </source>
</evidence>
<gene>
    <name evidence="2" type="ORF">G3T37_05120</name>
</gene>
<name>A0A7C9PME6_9MICO</name>
<sequence length="311" mass="33399">MRIVVTGASGFVGGAVTRALAEHGHDVTGTGRRDDVQFAHAVYRRWALSEKPPEGLFDGVDAVVHAAALADDWAPRSRALATNLGGTRAVLDRLGDARLVHLSTASVYDPAVPTVRAREEEAPVARYLGSYAASKAAAERELMGRMGAKGVRAVILRPHAVYGPGDTTLLPRLLRAARGGVLRLPSGGEVLHTLTHIDNLVHAVRRALDPASPTGVYNVGDDSAVVLGPVLRELLVRRGITGARIESVPYRTAYLAAGAAERLSRLTRLRPPVTRYAVSQLGLERTLELSRARELLDYRPTPTTLDGARDW</sequence>
<dbReference type="EMBL" id="JAAGWZ010000001">
    <property type="protein sequence ID" value="NEM90731.1"/>
    <property type="molecule type" value="Genomic_DNA"/>
</dbReference>
<evidence type="ECO:0000259" key="1">
    <source>
        <dbReference type="Pfam" id="PF01370"/>
    </source>
</evidence>
<dbReference type="InterPro" id="IPR036291">
    <property type="entry name" value="NAD(P)-bd_dom_sf"/>
</dbReference>
<proteinExistence type="predicted"/>
<dbReference type="SUPFAM" id="SSF51735">
    <property type="entry name" value="NAD(P)-binding Rossmann-fold domains"/>
    <property type="match status" value="1"/>
</dbReference>
<accession>A0A7C9PME6</accession>
<evidence type="ECO:0000313" key="2">
    <source>
        <dbReference type="EMBL" id="NEM90731.1"/>
    </source>
</evidence>
<dbReference type="InterPro" id="IPR001509">
    <property type="entry name" value="Epimerase_deHydtase"/>
</dbReference>
<dbReference type="AlphaFoldDB" id="A0A7C9PME6"/>
<dbReference type="PANTHER" id="PTHR43245:SF24">
    <property type="entry name" value="DEHYDROGENASE"/>
    <property type="match status" value="1"/>
</dbReference>
<dbReference type="Gene3D" id="3.40.50.720">
    <property type="entry name" value="NAD(P)-binding Rossmann-like Domain"/>
    <property type="match status" value="1"/>
</dbReference>
<protein>
    <submittedName>
        <fullName evidence="2">NAD(P)-dependent oxidoreductase</fullName>
    </submittedName>
</protein>
<reference evidence="2 3" key="1">
    <citation type="journal article" date="2014" name="Int. J. Syst. Evol. Microbiol.">
        <title>Description of Galbitalea soli gen. nov., sp. nov., and Frondihabitans sucicola sp. nov.</title>
        <authorList>
            <person name="Kim S.J."/>
            <person name="Lim J.M."/>
            <person name="Ahn J.H."/>
            <person name="Weon H.Y."/>
            <person name="Hamada M."/>
            <person name="Suzuki K."/>
            <person name="Ahn T.Y."/>
            <person name="Kwon S.W."/>
        </authorList>
    </citation>
    <scope>NUCLEOTIDE SEQUENCE [LARGE SCALE GENOMIC DNA]</scope>
    <source>
        <strain evidence="2 3">NBRC 108727</strain>
    </source>
</reference>
<organism evidence="2 3">
    <name type="scientific">Galbitalea soli</name>
    <dbReference type="NCBI Taxonomy" id="1268042"/>
    <lineage>
        <taxon>Bacteria</taxon>
        <taxon>Bacillati</taxon>
        <taxon>Actinomycetota</taxon>
        <taxon>Actinomycetes</taxon>
        <taxon>Micrococcales</taxon>
        <taxon>Microbacteriaceae</taxon>
        <taxon>Galbitalea</taxon>
    </lineage>
</organism>
<feature type="domain" description="NAD-dependent epimerase/dehydratase" evidence="1">
    <location>
        <begin position="3"/>
        <end position="220"/>
    </location>
</feature>
<dbReference type="RefSeq" id="WP_163472347.1">
    <property type="nucleotide sequence ID" value="NZ_JAAGWZ010000001.1"/>
</dbReference>
<keyword evidence="3" id="KW-1185">Reference proteome</keyword>
<dbReference type="PANTHER" id="PTHR43245">
    <property type="entry name" value="BIFUNCTIONAL POLYMYXIN RESISTANCE PROTEIN ARNA"/>
    <property type="match status" value="1"/>
</dbReference>
<dbReference type="InterPro" id="IPR050177">
    <property type="entry name" value="Lipid_A_modif_metabolic_enz"/>
</dbReference>
<dbReference type="Pfam" id="PF01370">
    <property type="entry name" value="Epimerase"/>
    <property type="match status" value="1"/>
</dbReference>
<dbReference type="Proteomes" id="UP000479756">
    <property type="component" value="Unassembled WGS sequence"/>
</dbReference>
<comment type="caution">
    <text evidence="2">The sequence shown here is derived from an EMBL/GenBank/DDBJ whole genome shotgun (WGS) entry which is preliminary data.</text>
</comment>